<comment type="caution">
    <text evidence="1">The sequence shown here is derived from an EMBL/GenBank/DDBJ whole genome shotgun (WGS) entry which is preliminary data.</text>
</comment>
<proteinExistence type="predicted"/>
<gene>
    <name evidence="1" type="ORF">EI71_01742</name>
</gene>
<dbReference type="EMBL" id="QXEV01000029">
    <property type="protein sequence ID" value="RIA64912.1"/>
    <property type="molecule type" value="Genomic_DNA"/>
</dbReference>
<dbReference type="Proteomes" id="UP000266506">
    <property type="component" value="Unassembled WGS sequence"/>
</dbReference>
<feature type="non-terminal residue" evidence="1">
    <location>
        <position position="1"/>
    </location>
</feature>
<name>A0A397QV37_9MOLU</name>
<organism evidence="1 2">
    <name type="scientific">Anaeroplasma bactoclasticum</name>
    <dbReference type="NCBI Taxonomy" id="2088"/>
    <lineage>
        <taxon>Bacteria</taxon>
        <taxon>Bacillati</taxon>
        <taxon>Mycoplasmatota</taxon>
        <taxon>Mollicutes</taxon>
        <taxon>Anaeroplasmatales</taxon>
        <taxon>Anaeroplasmataceae</taxon>
        <taxon>Anaeroplasma</taxon>
    </lineage>
</organism>
<sequence length="106" mass="12406">PVVPNKKRYATKNNHTVSNVNQIHSELSILISKKHGISTRHLQDYLNWLLFLKKIKYRVKAEARVSFTYMESMKQVHTIAVRNITKLPMPIDLYQAYGAYHYGIFS</sequence>
<evidence type="ECO:0000313" key="1">
    <source>
        <dbReference type="EMBL" id="RIA64912.1"/>
    </source>
</evidence>
<protein>
    <submittedName>
        <fullName evidence="1">Uncharacterized protein</fullName>
    </submittedName>
</protein>
<evidence type="ECO:0000313" key="2">
    <source>
        <dbReference type="Proteomes" id="UP000266506"/>
    </source>
</evidence>
<accession>A0A397QV37</accession>
<dbReference type="AlphaFoldDB" id="A0A397QV37"/>
<keyword evidence="2" id="KW-1185">Reference proteome</keyword>
<reference evidence="1 2" key="1">
    <citation type="submission" date="2018-08" db="EMBL/GenBank/DDBJ databases">
        <title>Genomic Encyclopedia of Archaeal and Bacterial Type Strains, Phase II (KMG-II): from individual species to whole genera.</title>
        <authorList>
            <person name="Goeker M."/>
        </authorList>
    </citation>
    <scope>NUCLEOTIDE SEQUENCE [LARGE SCALE GENOMIC DNA]</scope>
    <source>
        <strain evidence="1 2">ATCC 27112</strain>
    </source>
</reference>
<dbReference type="InParanoid" id="A0A397QV37"/>